<dbReference type="Pfam" id="PF24883">
    <property type="entry name" value="NPHP3_N"/>
    <property type="match status" value="1"/>
</dbReference>
<dbReference type="OrthoDB" id="7464126at2759"/>
<dbReference type="Proteomes" id="UP000001861">
    <property type="component" value="Unassembled WGS sequence"/>
</dbReference>
<keyword evidence="5" id="KW-1185">Reference proteome</keyword>
<organism evidence="4 5">
    <name type="scientific">Coprinopsis cinerea (strain Okayama-7 / 130 / ATCC MYA-4618 / FGSC 9003)</name>
    <name type="common">Inky cap fungus</name>
    <name type="synonym">Hormographiella aspergillata</name>
    <dbReference type="NCBI Taxonomy" id="240176"/>
    <lineage>
        <taxon>Eukaryota</taxon>
        <taxon>Fungi</taxon>
        <taxon>Dikarya</taxon>
        <taxon>Basidiomycota</taxon>
        <taxon>Agaricomycotina</taxon>
        <taxon>Agaricomycetes</taxon>
        <taxon>Agaricomycetidae</taxon>
        <taxon>Agaricales</taxon>
        <taxon>Agaricineae</taxon>
        <taxon>Psathyrellaceae</taxon>
        <taxon>Coprinopsis</taxon>
    </lineage>
</organism>
<dbReference type="PANTHER" id="PTHR10039:SF15">
    <property type="entry name" value="NACHT DOMAIN-CONTAINING PROTEIN"/>
    <property type="match status" value="1"/>
</dbReference>
<dbReference type="SMART" id="SM00248">
    <property type="entry name" value="ANK"/>
    <property type="match status" value="4"/>
</dbReference>
<dbReference type="GeneID" id="9379118"/>
<keyword evidence="1" id="KW-0677">Repeat</keyword>
<dbReference type="KEGG" id="cci:CC1G_14773"/>
<dbReference type="SUPFAM" id="SSF48403">
    <property type="entry name" value="Ankyrin repeat"/>
    <property type="match status" value="1"/>
</dbReference>
<evidence type="ECO:0000259" key="2">
    <source>
        <dbReference type="Pfam" id="PF22939"/>
    </source>
</evidence>
<dbReference type="Pfam" id="PF12796">
    <property type="entry name" value="Ank_2"/>
    <property type="match status" value="1"/>
</dbReference>
<dbReference type="AlphaFoldDB" id="D6RNT3"/>
<dbReference type="PANTHER" id="PTHR10039">
    <property type="entry name" value="AMELOGENIN"/>
    <property type="match status" value="1"/>
</dbReference>
<dbReference type="InterPro" id="IPR027417">
    <property type="entry name" value="P-loop_NTPase"/>
</dbReference>
<reference evidence="4 5" key="1">
    <citation type="journal article" date="2010" name="Proc. Natl. Acad. Sci. U.S.A.">
        <title>Insights into evolution of multicellular fungi from the assembled chromosomes of the mushroom Coprinopsis cinerea (Coprinus cinereus).</title>
        <authorList>
            <person name="Stajich J.E."/>
            <person name="Wilke S.K."/>
            <person name="Ahren D."/>
            <person name="Au C.H."/>
            <person name="Birren B.W."/>
            <person name="Borodovsky M."/>
            <person name="Burns C."/>
            <person name="Canback B."/>
            <person name="Casselton L.A."/>
            <person name="Cheng C.K."/>
            <person name="Deng J."/>
            <person name="Dietrich F.S."/>
            <person name="Fargo D.C."/>
            <person name="Farman M.L."/>
            <person name="Gathman A.C."/>
            <person name="Goldberg J."/>
            <person name="Guigo R."/>
            <person name="Hoegger P.J."/>
            <person name="Hooker J.B."/>
            <person name="Huggins A."/>
            <person name="James T.Y."/>
            <person name="Kamada T."/>
            <person name="Kilaru S."/>
            <person name="Kodira C."/>
            <person name="Kues U."/>
            <person name="Kupfer D."/>
            <person name="Kwan H.S."/>
            <person name="Lomsadze A."/>
            <person name="Li W."/>
            <person name="Lilly W.W."/>
            <person name="Ma L.J."/>
            <person name="Mackey A.J."/>
            <person name="Manning G."/>
            <person name="Martin F."/>
            <person name="Muraguchi H."/>
            <person name="Natvig D.O."/>
            <person name="Palmerini H."/>
            <person name="Ramesh M.A."/>
            <person name="Rehmeyer C.J."/>
            <person name="Roe B.A."/>
            <person name="Shenoy N."/>
            <person name="Stanke M."/>
            <person name="Ter-Hovhannisyan V."/>
            <person name="Tunlid A."/>
            <person name="Velagapudi R."/>
            <person name="Vision T.J."/>
            <person name="Zeng Q."/>
            <person name="Zolan M.E."/>
            <person name="Pukkila P.J."/>
        </authorList>
    </citation>
    <scope>NUCLEOTIDE SEQUENCE [LARGE SCALE GENOMIC DNA]</scope>
    <source>
        <strain evidence="5">Okayama-7 / 130 / ATCC MYA-4618 / FGSC 9003</strain>
    </source>
</reference>
<evidence type="ECO:0000256" key="1">
    <source>
        <dbReference type="ARBA" id="ARBA00022737"/>
    </source>
</evidence>
<dbReference type="Pfam" id="PF22939">
    <property type="entry name" value="WHD_GPIID"/>
    <property type="match status" value="1"/>
</dbReference>
<dbReference type="InterPro" id="IPR056884">
    <property type="entry name" value="NPHP3-like_N"/>
</dbReference>
<dbReference type="VEuPathDB" id="FungiDB:CC1G_14773"/>
<evidence type="ECO:0000313" key="5">
    <source>
        <dbReference type="Proteomes" id="UP000001861"/>
    </source>
</evidence>
<gene>
    <name evidence="4" type="ORF">CC1G_14773</name>
</gene>
<dbReference type="Gene3D" id="3.40.50.300">
    <property type="entry name" value="P-loop containing nucleotide triphosphate hydrolases"/>
    <property type="match status" value="1"/>
</dbReference>
<dbReference type="HOGENOM" id="CLU_000288_34_23_1"/>
<feature type="domain" description="GPI inositol-deacylase winged helix" evidence="2">
    <location>
        <begin position="484"/>
        <end position="559"/>
    </location>
</feature>
<evidence type="ECO:0000259" key="3">
    <source>
        <dbReference type="Pfam" id="PF24883"/>
    </source>
</evidence>
<dbReference type="InterPro" id="IPR054471">
    <property type="entry name" value="GPIID_WHD"/>
</dbReference>
<dbReference type="InterPro" id="IPR036770">
    <property type="entry name" value="Ankyrin_rpt-contain_sf"/>
</dbReference>
<accession>D6RNT3</accession>
<evidence type="ECO:0000313" key="4">
    <source>
        <dbReference type="EMBL" id="EFI27301.1"/>
    </source>
</evidence>
<dbReference type="InParanoid" id="D6RNT3"/>
<dbReference type="EMBL" id="AACS02000007">
    <property type="protein sequence ID" value="EFI27301.1"/>
    <property type="molecule type" value="Genomic_DNA"/>
</dbReference>
<feature type="domain" description="Nephrocystin 3-like N-terminal" evidence="3">
    <location>
        <begin position="218"/>
        <end position="373"/>
    </location>
</feature>
<sequence length="1090" mass="122658">MVLESREALVQSPKTTIFKGDWCRTLKFRLPIIGCGFLTKVTVVFAWTDQIRALSRRKLPHTWLELGSVSRYECDIDYPAPRALHDSWTHNAQTPSIRTRPISAAYGLTPRPPPSSAVLRSLTSTLWGSCFRPRRVFRLINDDGEYSARAGPIFNNARSVEIHGGNFHDGPITVTNHYHPSPSSADIQDSKVHSWLSSKRAVSFRAIHGDVRKKRCEGSRGWFISNRFYQEWKGQRGAITWGMGIPGAGKTTLASKVIDDLLPLEDDTTCVLFVYCRYTEDLSVTDILKALVKQCLERHPNVFPAVESLYRRHKLEKTEPSLEELVDLLKSLEGFFIRIFYVIDGVDEAPVDVRFDLIKVLNKLHGNIFLTSRPLDHLGKKLEFAVLFSVVAQEDDVVLLIEEKLERNEGLSNLLDRHNMKGELVRKIIDKAEGMILHAVLQVDALQECATVTTLRQRLEEFPSGIQGMYATTVARIERQTPEFCDIAMRALLWVVFADASLSMEDLQRALAVHPETSKFDDERMPDSSTILSVCCGLIEIQEETKVVRLVHFTAKDALKPILLERFPQPKLVMFKVLIERVKASKGLRKPDTIILSTEAELPPSAEDPLLFHALFFWPVYANWFIHDPSVVEAILSLLLEAKAFGVIPAPNDFRYNKPGAELYQFMDFVGPLHVVIQYTLPISIFDAVISRTNCSINEQSPRFQLTPLLIAVVFGKLQYVEHLLDMYSESVDVNASDCEGKTPLGITLLRPPEAGIPIAKRLLEHPDINANIPDNTGVTPFIRASALAIEPIVELMVDRDDVDVAAVDNNGAGALLFVVTMTIAGKDTMTPEMKRVIKRLIQCPRVPTVSILFGVARRPVLHTTIFSVSPKLSLDLVEMFILHRPDELNITDHVGRTPLACAAIVGDKDIVRMLLATNKVDVCAQDLQGYSAAVLAAKSAHNQVRRHLNDPDLPRPEEHILLEILLPSRRAKRRLSAPLPNAEERALLQQRHRLEFALEVLLKMDVGQVWIAPPPEAPLIQERGMMEFEEVVWMLLSHSDVDLNARDEDCADVGLDSWMQRGCRTVASVRRDRCWTCGPRGVKRHGPRE</sequence>
<dbReference type="eggNOG" id="KOG0504">
    <property type="taxonomic scope" value="Eukaryota"/>
</dbReference>
<dbReference type="RefSeq" id="XP_002910795.1">
    <property type="nucleotide sequence ID" value="XM_002910749.1"/>
</dbReference>
<comment type="caution">
    <text evidence="4">The sequence shown here is derived from an EMBL/GenBank/DDBJ whole genome shotgun (WGS) entry which is preliminary data.</text>
</comment>
<dbReference type="Gene3D" id="1.25.40.20">
    <property type="entry name" value="Ankyrin repeat-containing domain"/>
    <property type="match status" value="2"/>
</dbReference>
<proteinExistence type="predicted"/>
<protein>
    <submittedName>
        <fullName evidence="4">Uncharacterized protein</fullName>
    </submittedName>
</protein>
<dbReference type="SUPFAM" id="SSF52540">
    <property type="entry name" value="P-loop containing nucleoside triphosphate hydrolases"/>
    <property type="match status" value="1"/>
</dbReference>
<name>D6RNT3_COPC7</name>
<dbReference type="InterPro" id="IPR002110">
    <property type="entry name" value="Ankyrin_rpt"/>
</dbReference>